<feature type="region of interest" description="Disordered" evidence="6">
    <location>
        <begin position="436"/>
        <end position="515"/>
    </location>
</feature>
<dbReference type="Proteomes" id="UP000676169">
    <property type="component" value="Chromosome"/>
</dbReference>
<keyword evidence="10" id="KW-1185">Reference proteome</keyword>
<dbReference type="InterPro" id="IPR059100">
    <property type="entry name" value="TSP3_bac"/>
</dbReference>
<comment type="subcellular location">
    <subcellularLocation>
        <location evidence="1">Secreted</location>
    </subcellularLocation>
</comment>
<feature type="domain" description="TNT" evidence="7">
    <location>
        <begin position="2659"/>
        <end position="2744"/>
    </location>
</feature>
<organism evidence="9 10">
    <name type="scientific">Luteolibacter ambystomatis</name>
    <dbReference type="NCBI Taxonomy" id="2824561"/>
    <lineage>
        <taxon>Bacteria</taxon>
        <taxon>Pseudomonadati</taxon>
        <taxon>Verrucomicrobiota</taxon>
        <taxon>Verrucomicrobiia</taxon>
        <taxon>Verrucomicrobiales</taxon>
        <taxon>Verrucomicrobiaceae</taxon>
        <taxon>Luteolibacter</taxon>
    </lineage>
</organism>
<evidence type="ECO:0000256" key="2">
    <source>
        <dbReference type="ARBA" id="ARBA00022525"/>
    </source>
</evidence>
<evidence type="ECO:0000256" key="6">
    <source>
        <dbReference type="SAM" id="MobiDB-lite"/>
    </source>
</evidence>
<dbReference type="InterPro" id="IPR025331">
    <property type="entry name" value="TNT"/>
</dbReference>
<dbReference type="InterPro" id="IPR056823">
    <property type="entry name" value="TEN-like_YD-shell"/>
</dbReference>
<dbReference type="InterPro" id="IPR050708">
    <property type="entry name" value="T6SS_VgrG/RHS"/>
</dbReference>
<evidence type="ECO:0000259" key="8">
    <source>
        <dbReference type="Pfam" id="PF25023"/>
    </source>
</evidence>
<dbReference type="KEGG" id="lamb:KBB96_20630"/>
<feature type="domain" description="Teneurin-like YD-shell" evidence="8">
    <location>
        <begin position="1914"/>
        <end position="2084"/>
    </location>
</feature>
<feature type="compositionally biased region" description="Polar residues" evidence="6">
    <location>
        <begin position="30"/>
        <end position="40"/>
    </location>
</feature>
<evidence type="ECO:0000256" key="4">
    <source>
        <dbReference type="ARBA" id="ARBA00022737"/>
    </source>
</evidence>
<evidence type="ECO:0000256" key="3">
    <source>
        <dbReference type="ARBA" id="ARBA00022729"/>
    </source>
</evidence>
<feature type="region of interest" description="Disordered" evidence="6">
    <location>
        <begin position="28"/>
        <end position="75"/>
    </location>
</feature>
<dbReference type="Pfam" id="PF14021">
    <property type="entry name" value="TNT"/>
    <property type="match status" value="1"/>
</dbReference>
<dbReference type="Pfam" id="PF25023">
    <property type="entry name" value="TEN_YD-shell"/>
    <property type="match status" value="1"/>
</dbReference>
<dbReference type="Pfam" id="PF18884">
    <property type="entry name" value="TSP3_bac"/>
    <property type="match status" value="5"/>
</dbReference>
<evidence type="ECO:0000256" key="1">
    <source>
        <dbReference type="ARBA" id="ARBA00004613"/>
    </source>
</evidence>
<dbReference type="InterPro" id="IPR031325">
    <property type="entry name" value="RHS_repeat"/>
</dbReference>
<feature type="region of interest" description="Disordered" evidence="6">
    <location>
        <begin position="359"/>
        <end position="381"/>
    </location>
</feature>
<evidence type="ECO:0000313" key="9">
    <source>
        <dbReference type="EMBL" id="QUE51247.1"/>
    </source>
</evidence>
<evidence type="ECO:0000256" key="5">
    <source>
        <dbReference type="ARBA" id="ARBA00022837"/>
    </source>
</evidence>
<dbReference type="RefSeq" id="WP_211631386.1">
    <property type="nucleotide sequence ID" value="NZ_CP073100.1"/>
</dbReference>
<reference evidence="9" key="1">
    <citation type="submission" date="2021-04" db="EMBL/GenBank/DDBJ databases">
        <title>Luteolibacter sp. 32A isolated from the skin of an Anderson's salamander (Ambystoma andersonii).</title>
        <authorList>
            <person name="Spergser J."/>
            <person name="Busse H.-J."/>
        </authorList>
    </citation>
    <scope>NUCLEOTIDE SEQUENCE</scope>
    <source>
        <strain evidence="9">32A</strain>
    </source>
</reference>
<feature type="compositionally biased region" description="Basic and acidic residues" evidence="6">
    <location>
        <begin position="41"/>
        <end position="64"/>
    </location>
</feature>
<dbReference type="InterPro" id="IPR006530">
    <property type="entry name" value="YD"/>
</dbReference>
<dbReference type="InterPro" id="IPR022385">
    <property type="entry name" value="Rhs_assc_core"/>
</dbReference>
<keyword evidence="4" id="KW-0677">Repeat</keyword>
<gene>
    <name evidence="9" type="ORF">KBB96_20630</name>
</gene>
<accession>A0A975G9C7</accession>
<keyword evidence="2" id="KW-0964">Secreted</keyword>
<name>A0A975G9C7_9BACT</name>
<evidence type="ECO:0000313" key="10">
    <source>
        <dbReference type="Proteomes" id="UP000676169"/>
    </source>
</evidence>
<evidence type="ECO:0000259" key="7">
    <source>
        <dbReference type="Pfam" id="PF14021"/>
    </source>
</evidence>
<dbReference type="PANTHER" id="PTHR32305:SF15">
    <property type="entry name" value="PROTEIN RHSA-RELATED"/>
    <property type="match status" value="1"/>
</dbReference>
<protein>
    <submittedName>
        <fullName evidence="9">Glycohydrolase toxin TNT-related protein</fullName>
    </submittedName>
</protein>
<keyword evidence="5" id="KW-0106">Calcium</keyword>
<feature type="region of interest" description="Disordered" evidence="6">
    <location>
        <begin position="707"/>
        <end position="726"/>
    </location>
</feature>
<dbReference type="EMBL" id="CP073100">
    <property type="protein sequence ID" value="QUE51247.1"/>
    <property type="molecule type" value="Genomic_DNA"/>
</dbReference>
<dbReference type="PANTHER" id="PTHR32305">
    <property type="match status" value="1"/>
</dbReference>
<dbReference type="GO" id="GO:0050135">
    <property type="term" value="F:NADP+ nucleosidase activity"/>
    <property type="evidence" value="ECO:0007669"/>
    <property type="project" value="InterPro"/>
</dbReference>
<dbReference type="NCBIfam" id="TIGR03696">
    <property type="entry name" value="Rhs_assc_core"/>
    <property type="match status" value="1"/>
</dbReference>
<dbReference type="Gene3D" id="2.180.10.10">
    <property type="entry name" value="RHS repeat-associated core"/>
    <property type="match status" value="4"/>
</dbReference>
<dbReference type="NCBIfam" id="TIGR01643">
    <property type="entry name" value="YD_repeat_2x"/>
    <property type="match status" value="1"/>
</dbReference>
<dbReference type="Pfam" id="PF05593">
    <property type="entry name" value="RHS_repeat"/>
    <property type="match status" value="1"/>
</dbReference>
<feature type="compositionally biased region" description="Basic and acidic residues" evidence="6">
    <location>
        <begin position="2405"/>
        <end position="2417"/>
    </location>
</feature>
<keyword evidence="3" id="KW-0732">Signal</keyword>
<feature type="region of interest" description="Disordered" evidence="6">
    <location>
        <begin position="2396"/>
        <end position="2421"/>
    </location>
</feature>
<proteinExistence type="predicted"/>
<sequence length="2747" mass="295333">MSNHHLLLFLALVQPLFAETATIEGRAGGATTSGTITVTVDSDRDGLSDADEATRGTDPHKADTDGDGISDGAEVTAGTDPLVNQFTADPDWGGIPAATKAKITGGFWDFESYSNGFASRVAPTVSKLVPKVGPSWIQNTTGIWNETGGFSGKSINLGPNKQVQLVQLGAAALPIKNHVWTVGFALKLNSSLTTGGDVLPVFSAYANGVTNLSDQFRIELLAVSVGSPAQTQNLLRIRDDGGNLSGQWVIPPTVNLQTWNEFAVRASAQNPSATTRTCFVNGSGLAFVTTGVTYTQLPGPTSNVDTFDGRIGGVRINNVVTASSYNFSVDRFFITNGATFTTSNPDPSVVPDFVAVTNRDTDGDGMSDRDEAANGTDPLHYDPDVDKDGLTNAEEAAGQAVFNGVTRTFGATNRNNPDTDGDLFDDLWEAKYYHSSNVDPNNAAKPVHDNPATTGVIEGDYDGDGLSNDLECLYGTDPNNADTDGDGISDKDEASAGSDPSDSTDKPLNPADYYGDTSLGDYSPIGDLNTMVKSDGGDGVVKIAVGLDPAPAANGDQTLGAKGAYWNTEIWQLKVGKIKALAPSRTTMSPVKKISPKAEIQEILVTSAATVGSAATPVKDHDYHYTARVDVGNAPFILCDLNQILGVHNDSGPNGTHIERHDGPINPVFSGAAAPSAWLVPLDNYSFATSYGGGDAVGPKYRKVALNGRPIPDEKPQQEAESDQPEEETYVDAFNLGLHHDTSYHYTPLGASDLALQVTASTEETGFSSRSGLRPNERLDLPFGVGWSSNLCSYVEVVETLGDDTHEPVTVNVVDESGRSQRFGTMDFGSFFPWPSARVDKKTYLNTLTRAGNNFTLQKKFGSTLTFTPSKAWFMYSTDRLEGSTKIRRHTYWRLSEARDRFGVRLRYDYDNGPGVPNEVALIPRQISSPDREGQFLVIGRSPDSRRVTSITDSRGNTTSFEYATNNSEYSHDGMTAGASKLTEVHFADGTVVYYTWQSVYEQEVDNTDPVNPRVTRHFHTNLRSLTDRITPLAGSPNTHVFNYGFDQSKQYWDSSVNGTRAAVDLGQLPADVRAYVETEISKRNDSGHGQWKTMYGQPRRVTSVVRPAGMGTTTFAIQGQTLFGPTVSFPEMPVTTVTDAIGSKTVYEFSNLLAEVVNVDSSEKSVSAQWMIYYLTSKIHHGGAVGTGGYLGTETYEYEPAAGLALKKATDFSGNVTTWEFGNDYSGLPAGLAATSATMTKWADPTAKVDALGRLETYTYSSSHRIMDNTDDPYHTTSAFSVDGLGRRRTKTVQQNGSQPLQQERYDYGNARFQGFQTSSSRLAFSNVTGQAWETALETATLPDANGRVWKEITDPRGLSLVTEHGYDFNNNKTWTLDPRGKRTRFAYDKLNRLTEVTYPEAGTSTGTAAAIKKIWYNENGSKAAEIDEEGRYLIHHYDALNRRIATIRDMDGLGLPTLDFRGVVNEDTKGSATGDDLVSRVAYDAVGNAIRKTDPRGIVTRTFYDAIQRPVHVFGGFTIAEADAAESSGDALGAYTSQAAASTSRTHTEFRYTDTGLALPEGGTVKGNPGGSAFNSSGFKPTVAIQHAAVLTATGTADVVTYASYDALYRPLRTETVYETGSVAVAVTAYGALSGAKEALDTTSTDDRGKVTRSVMDGLQRATSVTDAFGTALAATKQTVYSSTGLVWKTIDPLNRESETDYDGAGRAVTVWQPDPVTGVVNRANPTDPLAGSPRTQTAYDKNGNVTVTLDPLGYRHEFEYDARNRKTLERLPSVTATEITAGQPVSTSFVTPVLRTAYDGVGNVTSATDARNHITRTFRDRANRVTAVLVNPVSGNPSTNPASPGTHDIATRTSYDAAGNALDVTDGNGNHTRNTYDTLNRLVTTATNPDTGAPSADPASPATGDITVRNAYDDAGHLVKVTDGEGHATGFRYDGLGRKTRTLWDEGTGVERAEQATFDGVVQLTRTDPKNQTVTFQYDALHRLQDVLYSGASADNRHLGYDLAGNLLEVSYPNETTARKTLRGVSQVFDKLNRLTQETSAGATHVHSYDKSGNRRTTTYASSGRFLASTYDKLNRLLTCTEKANASAATGSVTSYFYDLGGNVTRKVLPNGTENRSTFDALNRKLGEDTRTAAGGLVSRFDYSQSPGGWPTGYDGTGNVLRIVESYGSISGRTVTNSYDHAHRLTSEVAATTGSGTVTTGYAYDAANNRTQKVVTGGSSPGTWTSAYGTLSDGYNSNQLKSVTKGSATTTFLYDSNGNRSEKKVGTTTVQSYGYDYDNRLVTLTDNVKGSFAYSYDHRSRRVGRDESSAGGASTELSFSGGLSVQEYTSGTGTPVVELIRGSDWGGGIGGVLYTIRNGGTRSYNAYNSRGDVVSQTDTSGVITWQSSYEAFGTRTQEQGTTEDRQKANTKDEDPTGLLNEGFRYRDLEFGIFLTRDPAGFVDGPNVYTYVRQNPWTKFDPEGLFDWRKTGESFMNTLNGVGEYTHDAVNSLVELANFGMAGMEANKRFGDKTINAVTGTVKSCDTLGRAGREFVGGQYQQSAETALSTLGATPEQQTANGLITAATFGIGKYLKGFSMLDEVAPTIETLAPTAKETAKGSITLAGEIPTTTGGGTLSIDDFVPSYAAKEGTTSTSLIKYFPDNNGFAGETTQTFLTKGQKIDRYGGGDWSRFFSPQGTPDYGRALPPGTAGQQLRTFEVMKPFPVQSGRVAPAFGQMGGGTQMVSPVNLKTLLKREILRETTE</sequence>
<feature type="compositionally biased region" description="Basic and acidic residues" evidence="6">
    <location>
        <begin position="359"/>
        <end position="372"/>
    </location>
</feature>